<organism evidence="2 3">
    <name type="scientific">Cupriavidus oxalaticus</name>
    <dbReference type="NCBI Taxonomy" id="96344"/>
    <lineage>
        <taxon>Bacteria</taxon>
        <taxon>Pseudomonadati</taxon>
        <taxon>Pseudomonadota</taxon>
        <taxon>Betaproteobacteria</taxon>
        <taxon>Burkholderiales</taxon>
        <taxon>Burkholderiaceae</taxon>
        <taxon>Cupriavidus</taxon>
    </lineage>
</organism>
<dbReference type="CDD" id="cd07012">
    <property type="entry name" value="PBP2_Bug_TTT"/>
    <property type="match status" value="1"/>
</dbReference>
<dbReference type="Proteomes" id="UP000295294">
    <property type="component" value="Plasmid unnamed1"/>
</dbReference>
<dbReference type="AlphaFoldDB" id="A0A4P7LHB9"/>
<evidence type="ECO:0000313" key="2">
    <source>
        <dbReference type="EMBL" id="QBY55185.1"/>
    </source>
</evidence>
<accession>A0A4P7LHB9</accession>
<keyword evidence="2" id="KW-0614">Plasmid</keyword>
<protein>
    <submittedName>
        <fullName evidence="2">Tripartite tricarboxylate transporter substrate binding protein</fullName>
    </submittedName>
</protein>
<gene>
    <name evidence="2" type="ORF">E0W60_29100</name>
</gene>
<name>A0A4P7LHB9_9BURK</name>
<reference evidence="2 3" key="1">
    <citation type="submission" date="2019-03" db="EMBL/GenBank/DDBJ databases">
        <title>Efficiently degradation of phenoxyalkanoic acid herbicides by Cupriavidus oxalaticus strain X32.</title>
        <authorList>
            <person name="Sheng X."/>
        </authorList>
    </citation>
    <scope>NUCLEOTIDE SEQUENCE [LARGE SCALE GENOMIC DNA]</scope>
    <source>
        <strain evidence="2 3">X32</strain>
        <plasmid evidence="2 3">unnamed1</plasmid>
    </source>
</reference>
<evidence type="ECO:0000256" key="1">
    <source>
        <dbReference type="ARBA" id="ARBA00006987"/>
    </source>
</evidence>
<dbReference type="InterPro" id="IPR005064">
    <property type="entry name" value="BUG"/>
</dbReference>
<dbReference type="PANTHER" id="PTHR42928:SF5">
    <property type="entry name" value="BLR1237 PROTEIN"/>
    <property type="match status" value="1"/>
</dbReference>
<dbReference type="Gene3D" id="3.40.190.150">
    <property type="entry name" value="Bordetella uptake gene, domain 1"/>
    <property type="match status" value="1"/>
</dbReference>
<sequence>MQRRDFITAIAATMLTGHVFGQPSRYPDKPIKLLVGFPAGQATDIVARLLAERLRTLGQPVVVENKAGQGGSIALAALAKSPADGYTLMLSATASLVVNPHLYKTVGYDTLRDFEPVATVADMPMLLVAHPSEPFNTVSDMTTYAKANPGRLKYSSSGNGTLSHLGMEVLKRQAGIDMLHVPYQGSTRAMTDLLAGNIDLGLDTVAVTLPHIQSKRLKPLAVSSDSRLAFLPQVPTLAEAGMAGAAFTPWLGLVAPKGTHQDIVLRLSKQVVNTVKDPAFGERLRTLGAVPRAGNSDALSAILKREFALWGKVVRDSGARVE</sequence>
<dbReference type="Pfam" id="PF03401">
    <property type="entry name" value="TctC"/>
    <property type="match status" value="1"/>
</dbReference>
<dbReference type="PIRSF" id="PIRSF017082">
    <property type="entry name" value="YflP"/>
    <property type="match status" value="1"/>
</dbReference>
<proteinExistence type="inferred from homology"/>
<dbReference type="PANTHER" id="PTHR42928">
    <property type="entry name" value="TRICARBOXYLATE-BINDING PROTEIN"/>
    <property type="match status" value="1"/>
</dbReference>
<dbReference type="OrthoDB" id="8963688at2"/>
<dbReference type="RefSeq" id="WP_135706474.1">
    <property type="nucleotide sequence ID" value="NZ_CP038636.1"/>
</dbReference>
<dbReference type="SUPFAM" id="SSF53850">
    <property type="entry name" value="Periplasmic binding protein-like II"/>
    <property type="match status" value="1"/>
</dbReference>
<dbReference type="EMBL" id="CP038636">
    <property type="protein sequence ID" value="QBY55185.1"/>
    <property type="molecule type" value="Genomic_DNA"/>
</dbReference>
<evidence type="ECO:0000313" key="3">
    <source>
        <dbReference type="Proteomes" id="UP000295294"/>
    </source>
</evidence>
<dbReference type="InterPro" id="IPR042100">
    <property type="entry name" value="Bug_dom1"/>
</dbReference>
<comment type="similarity">
    <text evidence="1">Belongs to the UPF0065 (bug) family.</text>
</comment>
<dbReference type="Gene3D" id="3.40.190.10">
    <property type="entry name" value="Periplasmic binding protein-like II"/>
    <property type="match status" value="1"/>
</dbReference>
<geneLocation type="plasmid" evidence="2">
    <name>unnamed1</name>
</geneLocation>
<dbReference type="KEGG" id="cox:E0W60_29100"/>